<dbReference type="AlphaFoldDB" id="A0AA36JD00"/>
<evidence type="ECO:0000256" key="1">
    <source>
        <dbReference type="SAM" id="SignalP"/>
    </source>
</evidence>
<feature type="chain" id="PRO_5041398103" evidence="1">
    <location>
        <begin position="17"/>
        <end position="595"/>
    </location>
</feature>
<gene>
    <name evidence="2" type="ORF">EVOR1521_LOCUS26038</name>
</gene>
<protein>
    <submittedName>
        <fullName evidence="2">Uncharacterized protein</fullName>
    </submittedName>
</protein>
<proteinExistence type="predicted"/>
<name>A0AA36JD00_9DINO</name>
<comment type="caution">
    <text evidence="2">The sequence shown here is derived from an EMBL/GenBank/DDBJ whole genome shotgun (WGS) entry which is preliminary data.</text>
</comment>
<evidence type="ECO:0000313" key="2">
    <source>
        <dbReference type="EMBL" id="CAJ1403347.1"/>
    </source>
</evidence>
<feature type="signal peptide" evidence="1">
    <location>
        <begin position="1"/>
        <end position="16"/>
    </location>
</feature>
<keyword evidence="1" id="KW-0732">Signal</keyword>
<evidence type="ECO:0000313" key="3">
    <source>
        <dbReference type="Proteomes" id="UP001178507"/>
    </source>
</evidence>
<dbReference type="Proteomes" id="UP001178507">
    <property type="component" value="Unassembled WGS sequence"/>
</dbReference>
<sequence length="595" mass="62481">MAFRALLACRLALCLAVPEQLFTDDCAEGSECHVSLRQLRGERREVRLHSATVDYPLANDDSMEQTYPMTDAASGYCAFPSEREDPELGSADLGGVCAMALKYAGHRAAVGTECATQTACTHCNGVWCNGKVEALLQQAAGEPDEAASSDELPGDAFPLAKDDDKLHNWPMTDAADGFCAYPSERSDPTLGSAKLGAAPMSAEETEQVCDMARKYEGHRAEVGSECATKTACGGCNGVWCSGTMKALLQSAASEPDEAAGSDDLPGDAFPLAKDDDKLHNWPMTDAADGFCAYPSERSDPTLGSAELGAAPMSAEETEQVCDMARKYEGHRAEVGSECATKTACGGCNGVWCSGTMKALLQSAASEPDETAGNDDLPGDAFPLAKDDDKLHNWPMTDAADGFCAYPSERSDPTLGSAKLGAAPMSAEETEQVCDMARKYEGHRAEVGSECATKTACGGCNGVWCSGTMKALLQTAAREPDEAAGSDDLPGDAFPLAKDDDKLHNWPMTDAADGFCAYPSERNDPTLGSAELGAAPMSAEETEQVCDMARKYEGHRAEVGSECATKTACGGCNGVWCSGTMKPEGMCELSGFAASD</sequence>
<accession>A0AA36JD00</accession>
<organism evidence="2 3">
    <name type="scientific">Effrenium voratum</name>
    <dbReference type="NCBI Taxonomy" id="2562239"/>
    <lineage>
        <taxon>Eukaryota</taxon>
        <taxon>Sar</taxon>
        <taxon>Alveolata</taxon>
        <taxon>Dinophyceae</taxon>
        <taxon>Suessiales</taxon>
        <taxon>Symbiodiniaceae</taxon>
        <taxon>Effrenium</taxon>
    </lineage>
</organism>
<keyword evidence="3" id="KW-1185">Reference proteome</keyword>
<reference evidence="2" key="1">
    <citation type="submission" date="2023-08" db="EMBL/GenBank/DDBJ databases">
        <authorList>
            <person name="Chen Y."/>
            <person name="Shah S."/>
            <person name="Dougan E. K."/>
            <person name="Thang M."/>
            <person name="Chan C."/>
        </authorList>
    </citation>
    <scope>NUCLEOTIDE SEQUENCE</scope>
</reference>
<dbReference type="EMBL" id="CAUJNA010003492">
    <property type="protein sequence ID" value="CAJ1403347.1"/>
    <property type="molecule type" value="Genomic_DNA"/>
</dbReference>